<dbReference type="PROSITE" id="PS51194">
    <property type="entry name" value="HELICASE_CTER"/>
    <property type="match status" value="1"/>
</dbReference>
<feature type="domain" description="Helicase C-terminal" evidence="4">
    <location>
        <begin position="1"/>
        <end position="89"/>
    </location>
</feature>
<keyword evidence="1" id="KW-0547">Nucleotide-binding</keyword>
<gene>
    <name evidence="5" type="ORF">M407DRAFT_56351</name>
</gene>
<dbReference type="Gene3D" id="3.40.50.300">
    <property type="entry name" value="P-loop containing nucleotide triphosphate hydrolases"/>
    <property type="match status" value="1"/>
</dbReference>
<evidence type="ECO:0000256" key="3">
    <source>
        <dbReference type="ARBA" id="ARBA00022840"/>
    </source>
</evidence>
<keyword evidence="2" id="KW-0378">Hydrolase</keyword>
<evidence type="ECO:0000313" key="6">
    <source>
        <dbReference type="Proteomes" id="UP000054248"/>
    </source>
</evidence>
<keyword evidence="3" id="KW-0067">ATP-binding</keyword>
<evidence type="ECO:0000259" key="4">
    <source>
        <dbReference type="PROSITE" id="PS51194"/>
    </source>
</evidence>
<dbReference type="AlphaFoldDB" id="A0A0C3KVC8"/>
<dbReference type="GO" id="GO:0006281">
    <property type="term" value="P:DNA repair"/>
    <property type="evidence" value="ECO:0007669"/>
    <property type="project" value="TreeGrafter"/>
</dbReference>
<dbReference type="GO" id="GO:0005634">
    <property type="term" value="C:nucleus"/>
    <property type="evidence" value="ECO:0007669"/>
    <property type="project" value="TreeGrafter"/>
</dbReference>
<name>A0A0C3KVC8_9AGAM</name>
<dbReference type="Pfam" id="PF00271">
    <property type="entry name" value="Helicase_C"/>
    <property type="match status" value="1"/>
</dbReference>
<dbReference type="STRING" id="1051891.A0A0C3KVC8"/>
<dbReference type="InterPro" id="IPR049730">
    <property type="entry name" value="SNF2/RAD54-like_C"/>
</dbReference>
<evidence type="ECO:0000256" key="2">
    <source>
        <dbReference type="ARBA" id="ARBA00022801"/>
    </source>
</evidence>
<dbReference type="HOGENOM" id="CLU_000315_30_3_1"/>
<dbReference type="InterPro" id="IPR050628">
    <property type="entry name" value="SNF2_RAD54_helicase_TF"/>
</dbReference>
<dbReference type="GO" id="GO:0008094">
    <property type="term" value="F:ATP-dependent activity, acting on DNA"/>
    <property type="evidence" value="ECO:0007669"/>
    <property type="project" value="TreeGrafter"/>
</dbReference>
<reference evidence="6" key="2">
    <citation type="submission" date="2015-01" db="EMBL/GenBank/DDBJ databases">
        <title>Evolutionary Origins and Diversification of the Mycorrhizal Mutualists.</title>
        <authorList>
            <consortium name="DOE Joint Genome Institute"/>
            <consortium name="Mycorrhizal Genomics Consortium"/>
            <person name="Kohler A."/>
            <person name="Kuo A."/>
            <person name="Nagy L.G."/>
            <person name="Floudas D."/>
            <person name="Copeland A."/>
            <person name="Barry K.W."/>
            <person name="Cichocki N."/>
            <person name="Veneault-Fourrey C."/>
            <person name="LaButti K."/>
            <person name="Lindquist E.A."/>
            <person name="Lipzen A."/>
            <person name="Lundell T."/>
            <person name="Morin E."/>
            <person name="Murat C."/>
            <person name="Riley R."/>
            <person name="Ohm R."/>
            <person name="Sun H."/>
            <person name="Tunlid A."/>
            <person name="Henrissat B."/>
            <person name="Grigoriev I.V."/>
            <person name="Hibbett D.S."/>
            <person name="Martin F."/>
        </authorList>
    </citation>
    <scope>NUCLEOTIDE SEQUENCE [LARGE SCALE GENOMIC DNA]</scope>
    <source>
        <strain evidence="6">MUT 4182</strain>
    </source>
</reference>
<dbReference type="SUPFAM" id="SSF52540">
    <property type="entry name" value="P-loop containing nucleoside triphosphate hydrolases"/>
    <property type="match status" value="1"/>
</dbReference>
<proteinExistence type="predicted"/>
<organism evidence="5 6">
    <name type="scientific">Tulasnella calospora MUT 4182</name>
    <dbReference type="NCBI Taxonomy" id="1051891"/>
    <lineage>
        <taxon>Eukaryota</taxon>
        <taxon>Fungi</taxon>
        <taxon>Dikarya</taxon>
        <taxon>Basidiomycota</taxon>
        <taxon>Agaricomycotina</taxon>
        <taxon>Agaricomycetes</taxon>
        <taxon>Cantharellales</taxon>
        <taxon>Tulasnellaceae</taxon>
        <taxon>Tulasnella</taxon>
    </lineage>
</organism>
<accession>A0A0C3KVC8</accession>
<dbReference type="CDD" id="cd18793">
    <property type="entry name" value="SF2_C_SNF"/>
    <property type="match status" value="1"/>
</dbReference>
<protein>
    <recommendedName>
        <fullName evidence="4">Helicase C-terminal domain-containing protein</fullName>
    </recommendedName>
</protein>
<dbReference type="SMART" id="SM00490">
    <property type="entry name" value="HELICc"/>
    <property type="match status" value="1"/>
</dbReference>
<dbReference type="InterPro" id="IPR001650">
    <property type="entry name" value="Helicase_C-like"/>
</dbReference>
<dbReference type="InterPro" id="IPR027417">
    <property type="entry name" value="P-loop_NTPase"/>
</dbReference>
<dbReference type="OrthoDB" id="448448at2759"/>
<evidence type="ECO:0000256" key="1">
    <source>
        <dbReference type="ARBA" id="ARBA00022741"/>
    </source>
</evidence>
<sequence>GLMSGDEKEITLKRLKEDPQVQVALFSLKAGSIGLNLNSANVVILMDRWWNPAIEDQAFDRVHRIGQSKTVYIHKPLMPHTIEEGIEQV</sequence>
<feature type="non-terminal residue" evidence="5">
    <location>
        <position position="1"/>
    </location>
</feature>
<evidence type="ECO:0000313" key="5">
    <source>
        <dbReference type="EMBL" id="KIO25383.1"/>
    </source>
</evidence>
<dbReference type="PANTHER" id="PTHR45626">
    <property type="entry name" value="TRANSCRIPTION TERMINATION FACTOR 2-RELATED"/>
    <property type="match status" value="1"/>
</dbReference>
<dbReference type="GO" id="GO:0005524">
    <property type="term" value="F:ATP binding"/>
    <property type="evidence" value="ECO:0007669"/>
    <property type="project" value="UniProtKB-KW"/>
</dbReference>
<keyword evidence="6" id="KW-1185">Reference proteome</keyword>
<dbReference type="GO" id="GO:0016787">
    <property type="term" value="F:hydrolase activity"/>
    <property type="evidence" value="ECO:0007669"/>
    <property type="project" value="UniProtKB-KW"/>
</dbReference>
<reference evidence="5 6" key="1">
    <citation type="submission" date="2014-04" db="EMBL/GenBank/DDBJ databases">
        <authorList>
            <consortium name="DOE Joint Genome Institute"/>
            <person name="Kuo A."/>
            <person name="Girlanda M."/>
            <person name="Perotto S."/>
            <person name="Kohler A."/>
            <person name="Nagy L.G."/>
            <person name="Floudas D."/>
            <person name="Copeland A."/>
            <person name="Barry K.W."/>
            <person name="Cichocki N."/>
            <person name="Veneault-Fourrey C."/>
            <person name="LaButti K."/>
            <person name="Lindquist E.A."/>
            <person name="Lipzen A."/>
            <person name="Lundell T."/>
            <person name="Morin E."/>
            <person name="Murat C."/>
            <person name="Sun H."/>
            <person name="Tunlid A."/>
            <person name="Henrissat B."/>
            <person name="Grigoriev I.V."/>
            <person name="Hibbett D.S."/>
            <person name="Martin F."/>
            <person name="Nordberg H.P."/>
            <person name="Cantor M.N."/>
            <person name="Hua S.X."/>
        </authorList>
    </citation>
    <scope>NUCLEOTIDE SEQUENCE [LARGE SCALE GENOMIC DNA]</scope>
    <source>
        <strain evidence="5 6">MUT 4182</strain>
    </source>
</reference>
<dbReference type="EMBL" id="KN823043">
    <property type="protein sequence ID" value="KIO25383.1"/>
    <property type="molecule type" value="Genomic_DNA"/>
</dbReference>
<feature type="non-terminal residue" evidence="5">
    <location>
        <position position="89"/>
    </location>
</feature>
<dbReference type="Proteomes" id="UP000054248">
    <property type="component" value="Unassembled WGS sequence"/>
</dbReference>